<dbReference type="GO" id="GO:0008270">
    <property type="term" value="F:zinc ion binding"/>
    <property type="evidence" value="ECO:0007669"/>
    <property type="project" value="UniProtKB-UniRule"/>
</dbReference>
<name>A0A832XGA6_9ARCH</name>
<evidence type="ECO:0000256" key="4">
    <source>
        <dbReference type="HAMAP-Rule" id="MF_01476"/>
    </source>
</evidence>
<keyword evidence="2 4" id="KW-0689">Ribosomal protein</keyword>
<dbReference type="SUPFAM" id="SSF57829">
    <property type="entry name" value="Zn-binding ribosomal proteins"/>
    <property type="match status" value="1"/>
</dbReference>
<comment type="caution">
    <text evidence="6">The sequence shown here is derived from an EMBL/GenBank/DDBJ whole genome shotgun (WGS) entry which is preliminary data.</text>
</comment>
<protein>
    <recommendedName>
        <fullName evidence="4">Large ribosomal subunit protein eL42</fullName>
    </recommendedName>
</protein>
<dbReference type="AlphaFoldDB" id="A0A832XGA6"/>
<dbReference type="Proteomes" id="UP000646946">
    <property type="component" value="Unassembled WGS sequence"/>
</dbReference>
<keyword evidence="4" id="KW-0862">Zinc</keyword>
<dbReference type="GO" id="GO:0003735">
    <property type="term" value="F:structural constituent of ribosome"/>
    <property type="evidence" value="ECO:0007669"/>
    <property type="project" value="InterPro"/>
</dbReference>
<keyword evidence="4" id="KW-0699">rRNA-binding</keyword>
<feature type="binding site" evidence="4">
    <location>
        <position position="70"/>
    </location>
    <ligand>
        <name>Zn(2+)</name>
        <dbReference type="ChEBI" id="CHEBI:29105"/>
    </ligand>
</feature>
<comment type="similarity">
    <text evidence="1 4">Belongs to the eukaryotic ribosomal protein eL42 family.</text>
</comment>
<evidence type="ECO:0000256" key="1">
    <source>
        <dbReference type="ARBA" id="ARBA00009364"/>
    </source>
</evidence>
<feature type="compositionally biased region" description="Basic and acidic residues" evidence="5">
    <location>
        <begin position="53"/>
        <end position="64"/>
    </location>
</feature>
<dbReference type="GO" id="GO:1990904">
    <property type="term" value="C:ribonucleoprotein complex"/>
    <property type="evidence" value="ECO:0007669"/>
    <property type="project" value="UniProtKB-KW"/>
</dbReference>
<evidence type="ECO:0000256" key="3">
    <source>
        <dbReference type="ARBA" id="ARBA00023274"/>
    </source>
</evidence>
<dbReference type="HAMAP" id="MF_01476">
    <property type="entry name" value="Ribosomal_L44e"/>
    <property type="match status" value="1"/>
</dbReference>
<dbReference type="Gene3D" id="3.10.450.80">
    <property type="match status" value="1"/>
</dbReference>
<dbReference type="InterPro" id="IPR011332">
    <property type="entry name" value="Ribosomal_zn-bd"/>
</dbReference>
<dbReference type="PANTHER" id="PTHR10369">
    <property type="entry name" value="60S RIBOSOMAL PROTEIN L36A/L44"/>
    <property type="match status" value="1"/>
</dbReference>
<dbReference type="InterPro" id="IPR000552">
    <property type="entry name" value="Ribosomal_eL44"/>
</dbReference>
<reference evidence="6 7" key="1">
    <citation type="journal article" name="Nat. Commun.">
        <title>Undinarchaeota illuminate DPANN phylogeny and the impact of gene transfer on archaeal evolution.</title>
        <authorList>
            <person name="Dombrowski N."/>
            <person name="Williams T.A."/>
            <person name="Sun J."/>
            <person name="Woodcroft B.J."/>
            <person name="Lee J.H."/>
            <person name="Minh B.Q."/>
            <person name="Rinke C."/>
            <person name="Spang A."/>
        </authorList>
    </citation>
    <scope>NUCLEOTIDE SEQUENCE [LARGE SCALE GENOMIC DNA]</scope>
    <source>
        <strain evidence="6">MAG_bin1129</strain>
    </source>
</reference>
<comment type="cofactor">
    <cofactor evidence="4">
        <name>Zn(2+)</name>
        <dbReference type="ChEBI" id="CHEBI:29105"/>
    </cofactor>
    <text evidence="4">Binds 1 zinc ion per subunit.</text>
</comment>
<keyword evidence="4" id="KW-0479">Metal-binding</keyword>
<feature type="binding site" evidence="4">
    <location>
        <position position="11"/>
    </location>
    <ligand>
        <name>Zn(2+)</name>
        <dbReference type="ChEBI" id="CHEBI:29105"/>
    </ligand>
</feature>
<dbReference type="GO" id="GO:0005840">
    <property type="term" value="C:ribosome"/>
    <property type="evidence" value="ECO:0007669"/>
    <property type="project" value="UniProtKB-KW"/>
</dbReference>
<feature type="region of interest" description="Disordered" evidence="5">
    <location>
        <begin position="24"/>
        <end position="64"/>
    </location>
</feature>
<keyword evidence="4" id="KW-0694">RNA-binding</keyword>
<dbReference type="GO" id="GO:0070180">
    <property type="term" value="F:large ribosomal subunit rRNA binding"/>
    <property type="evidence" value="ECO:0007669"/>
    <property type="project" value="UniProtKB-UniRule"/>
</dbReference>
<proteinExistence type="inferred from homology"/>
<keyword evidence="7" id="KW-1185">Reference proteome</keyword>
<dbReference type="EMBL" id="DVAB01000004">
    <property type="protein sequence ID" value="HIJ99963.1"/>
    <property type="molecule type" value="Genomic_DNA"/>
</dbReference>
<dbReference type="NCBIfam" id="NF004425">
    <property type="entry name" value="PRK05767.1"/>
    <property type="match status" value="1"/>
</dbReference>
<keyword evidence="3 4" id="KW-0687">Ribonucleoprotein</keyword>
<evidence type="ECO:0000313" key="7">
    <source>
        <dbReference type="Proteomes" id="UP000646946"/>
    </source>
</evidence>
<comment type="caution">
    <text evidence="4">Lacks conserved residue(s) required for the propagation of feature annotation.</text>
</comment>
<feature type="binding site" evidence="4">
    <location>
        <position position="73"/>
    </location>
    <ligand>
        <name>Zn(2+)</name>
        <dbReference type="ChEBI" id="CHEBI:29105"/>
    </ligand>
</feature>
<evidence type="ECO:0000256" key="5">
    <source>
        <dbReference type="SAM" id="MobiDB-lite"/>
    </source>
</evidence>
<dbReference type="Pfam" id="PF00935">
    <property type="entry name" value="Ribosomal_L44"/>
    <property type="match status" value="1"/>
</dbReference>
<feature type="binding site" evidence="4">
    <location>
        <position position="14"/>
    </location>
    <ligand>
        <name>Zn(2+)</name>
        <dbReference type="ChEBI" id="CHEBI:29105"/>
    </ligand>
</feature>
<dbReference type="FunFam" id="3.10.450.80:FF:000001">
    <property type="entry name" value="60S ribosomal protein L44"/>
    <property type="match status" value="1"/>
</dbReference>
<dbReference type="GO" id="GO:0006412">
    <property type="term" value="P:translation"/>
    <property type="evidence" value="ECO:0007669"/>
    <property type="project" value="UniProtKB-UniRule"/>
</dbReference>
<accession>A0A832XGA6</accession>
<organism evidence="6 7">
    <name type="scientific">Candidatus Naiadarchaeum limnaeum</name>
    <dbReference type="NCBI Taxonomy" id="2756139"/>
    <lineage>
        <taxon>Archaea</taxon>
        <taxon>Candidatus Undinarchaeota</taxon>
        <taxon>Candidatus Undinarchaeia</taxon>
        <taxon>Candidatus Naiadarchaeales</taxon>
        <taxon>Candidatus Naiadarchaeaceae</taxon>
        <taxon>Candidatus Naiadarchaeum</taxon>
    </lineage>
</organism>
<gene>
    <name evidence="4" type="primary">rpl44e</name>
    <name evidence="6" type="ORF">H1016_00305</name>
</gene>
<comment type="function">
    <text evidence="4">Binds to the 23S rRNA.</text>
</comment>
<dbReference type="InterPro" id="IPR053708">
    <property type="entry name" value="Ribosomal_LSU_eL42"/>
</dbReference>
<comment type="subunit">
    <text evidence="4">Part of the 50S ribosomal subunit.</text>
</comment>
<evidence type="ECO:0000313" key="6">
    <source>
        <dbReference type="EMBL" id="HIJ99963.1"/>
    </source>
</evidence>
<evidence type="ECO:0000256" key="2">
    <source>
        <dbReference type="ARBA" id="ARBA00022980"/>
    </source>
</evidence>
<keyword evidence="4" id="KW-0863">Zinc-finger</keyword>
<sequence>MKIPKTVNIFCKWCKKHTPHTIEHVKKHAKRAMSIGERRFQRKMRGYGSFPKPKPEGKKPTPRQDLRYKCKECKHAETRAKTYRVKKFEMKE</sequence>